<feature type="region of interest" description="Disordered" evidence="1">
    <location>
        <begin position="1"/>
        <end position="20"/>
    </location>
</feature>
<protein>
    <submittedName>
        <fullName evidence="2">Winged helix-turn-helix transcriptional regulator</fullName>
    </submittedName>
</protein>
<dbReference type="KEGG" id="spph:KFK14_20065"/>
<name>A0A975K5N5_9SPHN</name>
<dbReference type="EMBL" id="CP073910">
    <property type="protein sequence ID" value="QUT05265.1"/>
    <property type="molecule type" value="Genomic_DNA"/>
</dbReference>
<proteinExistence type="predicted"/>
<reference evidence="2" key="1">
    <citation type="submission" date="2021-04" db="EMBL/GenBank/DDBJ databases">
        <title>Isolation of p-tert-butylphenol degrading bacteria Sphingobium phenoxybenzoativorans Tas13 from active sludge.</title>
        <authorList>
            <person name="Li Y."/>
        </authorList>
    </citation>
    <scope>NUCLEOTIDE SEQUENCE</scope>
    <source>
        <strain evidence="2">Tas13</strain>
    </source>
</reference>
<dbReference type="Gene3D" id="1.10.10.10">
    <property type="entry name" value="Winged helix-like DNA-binding domain superfamily/Winged helix DNA-binding domain"/>
    <property type="match status" value="1"/>
</dbReference>
<dbReference type="AlphaFoldDB" id="A0A975K5N5"/>
<gene>
    <name evidence="2" type="ORF">KFK14_20065</name>
</gene>
<accession>A0A975K5N5</accession>
<dbReference type="InterPro" id="IPR036388">
    <property type="entry name" value="WH-like_DNA-bd_sf"/>
</dbReference>
<keyword evidence="3" id="KW-1185">Reference proteome</keyword>
<dbReference type="Proteomes" id="UP000681425">
    <property type="component" value="Chromosome"/>
</dbReference>
<evidence type="ECO:0000313" key="2">
    <source>
        <dbReference type="EMBL" id="QUT05265.1"/>
    </source>
</evidence>
<dbReference type="SUPFAM" id="SSF46785">
    <property type="entry name" value="Winged helix' DNA-binding domain"/>
    <property type="match status" value="1"/>
</dbReference>
<organism evidence="2 3">
    <name type="scientific">Sphingobium phenoxybenzoativorans</name>
    <dbReference type="NCBI Taxonomy" id="1592790"/>
    <lineage>
        <taxon>Bacteria</taxon>
        <taxon>Pseudomonadati</taxon>
        <taxon>Pseudomonadota</taxon>
        <taxon>Alphaproteobacteria</taxon>
        <taxon>Sphingomonadales</taxon>
        <taxon>Sphingomonadaceae</taxon>
        <taxon>Sphingobium</taxon>
    </lineage>
</organism>
<sequence>MSLEMREWSRGSDTAGRDDNWPFIGSGIKTSAGTRMQGDSRQILAEKVQRFCALRQDGFDGIIHDAPFNLLIDMFLSECKGRRVSVGDACLASRAPQTTALRAIQMLVDDGTIERVGDASDNRRKLLLLTAKGREQIVRFIDRFAALGGF</sequence>
<dbReference type="OrthoDB" id="7594920at2"/>
<dbReference type="RefSeq" id="WP_070157153.1">
    <property type="nucleotide sequence ID" value="NZ_CP073910.1"/>
</dbReference>
<evidence type="ECO:0000256" key="1">
    <source>
        <dbReference type="SAM" id="MobiDB-lite"/>
    </source>
</evidence>
<evidence type="ECO:0000313" key="3">
    <source>
        <dbReference type="Proteomes" id="UP000681425"/>
    </source>
</evidence>
<dbReference type="InterPro" id="IPR036390">
    <property type="entry name" value="WH_DNA-bd_sf"/>
</dbReference>